<sequence length="194" mass="21709">MFASVQFSYEFFVFESRLYSQIPVTLVITRAINVPSLSPDLATSVPVHRPLRKSVACTFASTFWFCWGQNASAAGHIRTCAQHVEKKRNENQVPGLRTRFEQARSLERLRNLLLLESGASEQALHALDVLAGFLTAFSIPRWATRAVHGSTKSVALIKRHQFEQKSGLKSPLRLGPFASTRGQKEQGPDNEKAR</sequence>
<proteinExistence type="predicted"/>
<organism evidence="2 3">
    <name type="scientific">Marchantia polymorpha subsp. ruderalis</name>
    <dbReference type="NCBI Taxonomy" id="1480154"/>
    <lineage>
        <taxon>Eukaryota</taxon>
        <taxon>Viridiplantae</taxon>
        <taxon>Streptophyta</taxon>
        <taxon>Embryophyta</taxon>
        <taxon>Marchantiophyta</taxon>
        <taxon>Marchantiopsida</taxon>
        <taxon>Marchantiidae</taxon>
        <taxon>Marchantiales</taxon>
        <taxon>Marchantiaceae</taxon>
        <taxon>Marchantia</taxon>
    </lineage>
</organism>
<accession>A0A176WTH0</accession>
<gene>
    <name evidence="2" type="ORF">AXG93_2557s1020</name>
</gene>
<dbReference type="AlphaFoldDB" id="A0A176WTH0"/>
<feature type="compositionally biased region" description="Basic and acidic residues" evidence="1">
    <location>
        <begin position="182"/>
        <end position="194"/>
    </location>
</feature>
<feature type="region of interest" description="Disordered" evidence="1">
    <location>
        <begin position="164"/>
        <end position="194"/>
    </location>
</feature>
<keyword evidence="3" id="KW-1185">Reference proteome</keyword>
<evidence type="ECO:0000313" key="3">
    <source>
        <dbReference type="Proteomes" id="UP000077202"/>
    </source>
</evidence>
<evidence type="ECO:0000256" key="1">
    <source>
        <dbReference type="SAM" id="MobiDB-lite"/>
    </source>
</evidence>
<evidence type="ECO:0000313" key="2">
    <source>
        <dbReference type="EMBL" id="OAE35891.1"/>
    </source>
</evidence>
<dbReference type="Proteomes" id="UP000077202">
    <property type="component" value="Unassembled WGS sequence"/>
</dbReference>
<dbReference type="EMBL" id="LVLJ01000049">
    <property type="protein sequence ID" value="OAE35891.1"/>
    <property type="molecule type" value="Genomic_DNA"/>
</dbReference>
<name>A0A176WTH0_MARPO</name>
<protein>
    <submittedName>
        <fullName evidence="2">Uncharacterized protein</fullName>
    </submittedName>
</protein>
<reference evidence="2" key="1">
    <citation type="submission" date="2016-03" db="EMBL/GenBank/DDBJ databases">
        <title>Mechanisms controlling the formation of the plant cell surface in tip-growing cells are functionally conserved among land plants.</title>
        <authorList>
            <person name="Honkanen S."/>
            <person name="Jones V.A."/>
            <person name="Morieri G."/>
            <person name="Champion C."/>
            <person name="Hetherington A.J."/>
            <person name="Kelly S."/>
            <person name="Saint-Marcoux D."/>
            <person name="Proust H."/>
            <person name="Prescott H."/>
            <person name="Dolan L."/>
        </authorList>
    </citation>
    <scope>NUCLEOTIDE SEQUENCE [LARGE SCALE GENOMIC DNA]</scope>
    <source>
        <tissue evidence="2">Whole gametophyte</tissue>
    </source>
</reference>
<comment type="caution">
    <text evidence="2">The sequence shown here is derived from an EMBL/GenBank/DDBJ whole genome shotgun (WGS) entry which is preliminary data.</text>
</comment>